<name>A0A1U9Z165_9HYPH</name>
<gene>
    <name evidence="1" type="ORF">Mame_02097</name>
</gene>
<evidence type="ECO:0000313" key="1">
    <source>
        <dbReference type="EMBL" id="AQZ51435.1"/>
    </source>
</evidence>
<evidence type="ECO:0000313" key="2">
    <source>
        <dbReference type="Proteomes" id="UP000191135"/>
    </source>
</evidence>
<dbReference type="Proteomes" id="UP000191135">
    <property type="component" value="Chromosome"/>
</dbReference>
<keyword evidence="2" id="KW-1185">Reference proteome</keyword>
<dbReference type="eggNOG" id="COG1413">
    <property type="taxonomic scope" value="Bacteria"/>
</dbReference>
<dbReference type="Pfam" id="PF14025">
    <property type="entry name" value="DUF4241"/>
    <property type="match status" value="1"/>
</dbReference>
<dbReference type="STRING" id="1122214.Mame_02097"/>
<accession>A0A1U9Z165</accession>
<dbReference type="KEGG" id="mmed:Mame_02097"/>
<evidence type="ECO:0008006" key="3">
    <source>
        <dbReference type="Google" id="ProtNLM"/>
    </source>
</evidence>
<dbReference type="RefSeq" id="WP_018062697.1">
    <property type="nucleotide sequence ID" value="NZ_AQWH01000001.1"/>
</dbReference>
<dbReference type="EMBL" id="CP020330">
    <property type="protein sequence ID" value="AQZ51435.1"/>
    <property type="molecule type" value="Genomic_DNA"/>
</dbReference>
<sequence>MAAVSSNLEVFSMDSAAMKANYLVEVPIGELELPDGRLVAMDPLVMPEMESFERKVPEGVYPVTFIRGDEEYARPALLVIRFSDEPVERFELATRPGQNVEDLEEGYFYGIPVDTGLAAFANSGFAAAEKKRDAEERERHGDDYISYYDDVLAEALPGDSNDEHVLHHPIEGDFGAAAISQSGWGDGFYPVIWGLAADDSPVLAFIDFYVIENGEGLEPGELASRRALDAMTEQQKADNVAAYDAMKMGDMNGFAAYVDDKRIKPEDPVILTGGSFMAEAIRLNNAEALKIMMDAGARAKPGAVDSEWIESYYGYAEDLNEGARKTGTIPPRSEELMALLRQLESGNAGQ</sequence>
<dbReference type="OrthoDB" id="9789980at2"/>
<dbReference type="AlphaFoldDB" id="A0A1U9Z165"/>
<proteinExistence type="predicted"/>
<protein>
    <recommendedName>
        <fullName evidence="3">DUF4241 domain-containing protein</fullName>
    </recommendedName>
</protein>
<reference evidence="1 2" key="1">
    <citation type="submission" date="2017-03" db="EMBL/GenBank/DDBJ databases">
        <title>Foreign affairs: Plasmid Transfer between Roseobacters and Rhizobia.</title>
        <authorList>
            <person name="Bartling P."/>
            <person name="Bunk B."/>
            <person name="Overmann J."/>
            <person name="Brinkmann H."/>
            <person name="Petersen J."/>
        </authorList>
    </citation>
    <scope>NUCLEOTIDE SEQUENCE [LARGE SCALE GENOMIC DNA]</scope>
    <source>
        <strain evidence="1 2">MACL11</strain>
    </source>
</reference>
<organism evidence="1 2">
    <name type="scientific">Martelella mediterranea DSM 17316</name>
    <dbReference type="NCBI Taxonomy" id="1122214"/>
    <lineage>
        <taxon>Bacteria</taxon>
        <taxon>Pseudomonadati</taxon>
        <taxon>Pseudomonadota</taxon>
        <taxon>Alphaproteobacteria</taxon>
        <taxon>Hyphomicrobiales</taxon>
        <taxon>Aurantimonadaceae</taxon>
        <taxon>Martelella</taxon>
    </lineage>
</organism>
<dbReference type="InterPro" id="IPR025335">
    <property type="entry name" value="DUF4241"/>
</dbReference>